<keyword evidence="5" id="KW-0255">Endonuclease</keyword>
<dbReference type="PROSITE" id="PS50158">
    <property type="entry name" value="ZF_CCHC"/>
    <property type="match status" value="1"/>
</dbReference>
<keyword evidence="3" id="KW-0548">Nucleotidyltransferase</keyword>
<dbReference type="Gene3D" id="3.30.70.270">
    <property type="match status" value="2"/>
</dbReference>
<dbReference type="EMBL" id="KZ503238">
    <property type="protein sequence ID" value="PKU66848.1"/>
    <property type="molecule type" value="Genomic_DNA"/>
</dbReference>
<dbReference type="InterPro" id="IPR001878">
    <property type="entry name" value="Znf_CCHC"/>
</dbReference>
<dbReference type="GO" id="GO:0015074">
    <property type="term" value="P:DNA integration"/>
    <property type="evidence" value="ECO:0007669"/>
    <property type="project" value="InterPro"/>
</dbReference>
<reference evidence="13 14" key="2">
    <citation type="journal article" date="2017" name="Nature">
        <title>The Apostasia genome and the evolution of orchids.</title>
        <authorList>
            <person name="Zhang G.Q."/>
            <person name="Liu K.W."/>
            <person name="Li Z."/>
            <person name="Lohaus R."/>
            <person name="Hsiao Y.Y."/>
            <person name="Niu S.C."/>
            <person name="Wang J.Y."/>
            <person name="Lin Y.C."/>
            <person name="Xu Q."/>
            <person name="Chen L.J."/>
            <person name="Yoshida K."/>
            <person name="Fujiwara S."/>
            <person name="Wang Z.W."/>
            <person name="Zhang Y.Q."/>
            <person name="Mitsuda N."/>
            <person name="Wang M."/>
            <person name="Liu G.H."/>
            <person name="Pecoraro L."/>
            <person name="Huang H.X."/>
            <person name="Xiao X.J."/>
            <person name="Lin M."/>
            <person name="Wu X.Y."/>
            <person name="Wu W.L."/>
            <person name="Chen Y.Y."/>
            <person name="Chang S.B."/>
            <person name="Sakamoto S."/>
            <person name="Ohme-Takagi M."/>
            <person name="Yagi M."/>
            <person name="Zeng S.J."/>
            <person name="Shen C.Y."/>
            <person name="Yeh C.M."/>
            <person name="Luo Y.B."/>
            <person name="Tsai W.C."/>
            <person name="Van de Peer Y."/>
            <person name="Liu Z.J."/>
        </authorList>
    </citation>
    <scope>NUCLEOTIDE SEQUENCE [LARGE SCALE GENOMIC DNA]</scope>
    <source>
        <tissue evidence="13">The whole plant</tissue>
    </source>
</reference>
<evidence type="ECO:0000256" key="6">
    <source>
        <dbReference type="ARBA" id="ARBA00022801"/>
    </source>
</evidence>
<dbReference type="SUPFAM" id="SSF57756">
    <property type="entry name" value="Retrovirus zinc finger-like domains"/>
    <property type="match status" value="1"/>
</dbReference>
<evidence type="ECO:0000256" key="3">
    <source>
        <dbReference type="ARBA" id="ARBA00022695"/>
    </source>
</evidence>
<dbReference type="Gene3D" id="1.10.340.70">
    <property type="match status" value="1"/>
</dbReference>
<evidence type="ECO:0000259" key="11">
    <source>
        <dbReference type="PROSITE" id="PS50878"/>
    </source>
</evidence>
<dbReference type="Proteomes" id="UP000233837">
    <property type="component" value="Unassembled WGS sequence"/>
</dbReference>
<dbReference type="Pfam" id="PF00098">
    <property type="entry name" value="zf-CCHC"/>
    <property type="match status" value="1"/>
</dbReference>
<dbReference type="InterPro" id="IPR001584">
    <property type="entry name" value="Integrase_cat-core"/>
</dbReference>
<dbReference type="InterPro" id="IPR021109">
    <property type="entry name" value="Peptidase_aspartic_dom_sf"/>
</dbReference>
<dbReference type="InterPro" id="IPR041373">
    <property type="entry name" value="RT_RNaseH"/>
</dbReference>
<dbReference type="InterPro" id="IPR000477">
    <property type="entry name" value="RT_dom"/>
</dbReference>
<evidence type="ECO:0000259" key="10">
    <source>
        <dbReference type="PROSITE" id="PS50158"/>
    </source>
</evidence>
<feature type="region of interest" description="Disordered" evidence="9">
    <location>
        <begin position="65"/>
        <end position="89"/>
    </location>
</feature>
<dbReference type="SMART" id="SM00343">
    <property type="entry name" value="ZnF_C2HC"/>
    <property type="match status" value="1"/>
</dbReference>
<protein>
    <recommendedName>
        <fullName evidence="1">RNA-directed DNA polymerase</fullName>
        <ecNumber evidence="1">2.7.7.49</ecNumber>
    </recommendedName>
</protein>
<dbReference type="Pfam" id="PF00078">
    <property type="entry name" value="RVT_1"/>
    <property type="match status" value="1"/>
</dbReference>
<dbReference type="Gene3D" id="2.40.70.10">
    <property type="entry name" value="Acid Proteases"/>
    <property type="match status" value="1"/>
</dbReference>
<feature type="compositionally biased region" description="Polar residues" evidence="9">
    <location>
        <begin position="78"/>
        <end position="89"/>
    </location>
</feature>
<dbReference type="Gene3D" id="3.30.420.10">
    <property type="entry name" value="Ribonuclease H-like superfamily/Ribonuclease H"/>
    <property type="match status" value="1"/>
</dbReference>
<dbReference type="SUPFAM" id="SSF56672">
    <property type="entry name" value="DNA/RNA polymerases"/>
    <property type="match status" value="1"/>
</dbReference>
<evidence type="ECO:0000313" key="13">
    <source>
        <dbReference type="EMBL" id="PKU66848.1"/>
    </source>
</evidence>
<keyword evidence="7" id="KW-0695">RNA-directed DNA polymerase</keyword>
<dbReference type="SUPFAM" id="SSF53098">
    <property type="entry name" value="Ribonuclease H-like"/>
    <property type="match status" value="1"/>
</dbReference>
<dbReference type="AlphaFoldDB" id="A0A2I0VTV6"/>
<dbReference type="Pfam" id="PF17917">
    <property type="entry name" value="RT_RNaseH"/>
    <property type="match status" value="1"/>
</dbReference>
<proteinExistence type="predicted"/>
<dbReference type="Gene3D" id="4.10.60.10">
    <property type="entry name" value="Zinc finger, CCHC-type"/>
    <property type="match status" value="1"/>
</dbReference>
<dbReference type="InterPro" id="IPR041588">
    <property type="entry name" value="Integrase_H2C2"/>
</dbReference>
<keyword evidence="4" id="KW-0540">Nuclease</keyword>
<keyword evidence="2" id="KW-0808">Transferase</keyword>
<dbReference type="GO" id="GO:0016787">
    <property type="term" value="F:hydrolase activity"/>
    <property type="evidence" value="ECO:0007669"/>
    <property type="project" value="UniProtKB-KW"/>
</dbReference>
<dbReference type="Pfam" id="PF17921">
    <property type="entry name" value="Integrase_H2C2"/>
    <property type="match status" value="1"/>
</dbReference>
<evidence type="ECO:0000313" key="14">
    <source>
        <dbReference type="Proteomes" id="UP000233837"/>
    </source>
</evidence>
<feature type="domain" description="CCHC-type" evidence="10">
    <location>
        <begin position="93"/>
        <end position="110"/>
    </location>
</feature>
<dbReference type="InterPro" id="IPR043128">
    <property type="entry name" value="Rev_trsase/Diguanyl_cyclase"/>
</dbReference>
<sequence length="1002" mass="115752">MARFVSGLHPSIANVVQLQSYWTFQDLTSLALKVERQQSKYRKFNQKNPSLENVGEKESRTLKPIVGTGKQQEEHLARTSSRWTPSQSNPPIRKCFKCQGFGHIASNCPNRRVVTLLEEPEQEDSLHNQINDPSELEPVYLQGDNGTLLVLQQSLNIHKEESWLRHNIFRTRCTVKDCVCNVIIDSGSCENVVAAVMVEKLQLPTTEHPRPYALSWIRKDAEVQVDKRCQVDFSIGQFRDRVQCDVVPMDACHLLLGRPWQFDKGTIHNGTSNTYSFNHNKHQIVLLPSPIVEEVDNSVTALFNRTLFAQELKVAQHGLFVMLVEENPQQETIPEIIQPLLQQFEDMFSSEFPSGLPPMRDVQHHMELIPGSVLPNRPAYRLRPDEHRELQREVEELITKGFIRPSASPCAVPALLVPKKDGTFRMCIDSRSINKITIKYRFPIPRIDDIFDQLNGATLFSKVDLRSGYYQIRMRPGDEWKTTFKMREGLYEWMVMPFGVSNAPSTFMRLMNQVFQPLLNKCVVIYFDDILIYSPNADEHLLHLQSVFEILREQHLFANLKKCQFLTTRISFLGFIISAEGVIADPIKVEAISQWPEPQSITEVRQFHGLASFYRRFIKNFSSIAAPITELLKNDKFSWTKEADRGFQQLKTVVSTAPVLALPNFEEIFEIDCDASNVRIRAVLSQKGHPVTFFSEKLNEVRRKYSVYDKEFYAVIRALRHWEHYLLPNEFILFTDHEALKFLNTQQKLKGRHVAWVEYLGAFHYVLKHKSGKCNQVADALSRRINLLRTLQTKVIGFETLKELYSQDLDFGSIWIKCQTGPNQFYHCQDDHLFYGNRLCIPQCSTRIEIIRECHDSSIGGHFGRDKTLALAKEHFFWPTLSRDVERFIKRCSICVIAKMRGQKVGLYTPLPVPEGPWTDVSMDFVLGLPRTQRSKDSIMVIVDRFSKMVHFVACSKTLDASHVADLYFKEVVRLHGIPRSITSDRDVKFLSHFWRTIWAKS</sequence>
<dbReference type="CDD" id="cd09274">
    <property type="entry name" value="RNase_HI_RT_Ty3"/>
    <property type="match status" value="1"/>
</dbReference>
<dbReference type="GO" id="GO:0008270">
    <property type="term" value="F:zinc ion binding"/>
    <property type="evidence" value="ECO:0007669"/>
    <property type="project" value="UniProtKB-KW"/>
</dbReference>
<evidence type="ECO:0000256" key="9">
    <source>
        <dbReference type="SAM" id="MobiDB-lite"/>
    </source>
</evidence>
<dbReference type="PANTHER" id="PTHR35046">
    <property type="entry name" value="ZINC KNUCKLE (CCHC-TYPE) FAMILY PROTEIN"/>
    <property type="match status" value="1"/>
</dbReference>
<evidence type="ECO:0000256" key="2">
    <source>
        <dbReference type="ARBA" id="ARBA00022679"/>
    </source>
</evidence>
<keyword evidence="8" id="KW-0862">Zinc</keyword>
<dbReference type="PROSITE" id="PS50994">
    <property type="entry name" value="INTEGRASE"/>
    <property type="match status" value="1"/>
</dbReference>
<gene>
    <name evidence="13" type="ORF">MA16_Dca014455</name>
</gene>
<dbReference type="GO" id="GO:0003676">
    <property type="term" value="F:nucleic acid binding"/>
    <property type="evidence" value="ECO:0007669"/>
    <property type="project" value="InterPro"/>
</dbReference>
<dbReference type="GO" id="GO:0004519">
    <property type="term" value="F:endonuclease activity"/>
    <property type="evidence" value="ECO:0007669"/>
    <property type="project" value="UniProtKB-KW"/>
</dbReference>
<dbReference type="CDD" id="cd00303">
    <property type="entry name" value="retropepsin_like"/>
    <property type="match status" value="1"/>
</dbReference>
<name>A0A2I0VTV6_9ASPA</name>
<evidence type="ECO:0000256" key="7">
    <source>
        <dbReference type="ARBA" id="ARBA00022918"/>
    </source>
</evidence>
<dbReference type="Gene3D" id="3.10.10.10">
    <property type="entry name" value="HIV Type 1 Reverse Transcriptase, subunit A, domain 1"/>
    <property type="match status" value="1"/>
</dbReference>
<keyword evidence="6" id="KW-0378">Hydrolase</keyword>
<evidence type="ECO:0000256" key="8">
    <source>
        <dbReference type="PROSITE-ProRule" id="PRU00047"/>
    </source>
</evidence>
<dbReference type="CDD" id="cd01647">
    <property type="entry name" value="RT_LTR"/>
    <property type="match status" value="1"/>
</dbReference>
<keyword evidence="14" id="KW-1185">Reference proteome</keyword>
<dbReference type="InterPro" id="IPR036875">
    <property type="entry name" value="Znf_CCHC_sf"/>
</dbReference>
<feature type="domain" description="Reverse transcriptase" evidence="11">
    <location>
        <begin position="398"/>
        <end position="577"/>
    </location>
</feature>
<dbReference type="InterPro" id="IPR012337">
    <property type="entry name" value="RNaseH-like_sf"/>
</dbReference>
<reference evidence="13 14" key="1">
    <citation type="journal article" date="2016" name="Sci. Rep.">
        <title>The Dendrobium catenatum Lindl. genome sequence provides insights into polysaccharide synthase, floral development and adaptive evolution.</title>
        <authorList>
            <person name="Zhang G.Q."/>
            <person name="Xu Q."/>
            <person name="Bian C."/>
            <person name="Tsai W.C."/>
            <person name="Yeh C.M."/>
            <person name="Liu K.W."/>
            <person name="Yoshida K."/>
            <person name="Zhang L.S."/>
            <person name="Chang S.B."/>
            <person name="Chen F."/>
            <person name="Shi Y."/>
            <person name="Su Y.Y."/>
            <person name="Zhang Y.Q."/>
            <person name="Chen L.J."/>
            <person name="Yin Y."/>
            <person name="Lin M."/>
            <person name="Huang H."/>
            <person name="Deng H."/>
            <person name="Wang Z.W."/>
            <person name="Zhu S.L."/>
            <person name="Zhao X."/>
            <person name="Deng C."/>
            <person name="Niu S.C."/>
            <person name="Huang J."/>
            <person name="Wang M."/>
            <person name="Liu G.H."/>
            <person name="Yang H.J."/>
            <person name="Xiao X.J."/>
            <person name="Hsiao Y.Y."/>
            <person name="Wu W.L."/>
            <person name="Chen Y.Y."/>
            <person name="Mitsuda N."/>
            <person name="Ohme-Takagi M."/>
            <person name="Luo Y.B."/>
            <person name="Van de Peer Y."/>
            <person name="Liu Z.J."/>
        </authorList>
    </citation>
    <scope>NUCLEOTIDE SEQUENCE [LARGE SCALE GENOMIC DNA]</scope>
    <source>
        <tissue evidence="13">The whole plant</tissue>
    </source>
</reference>
<dbReference type="PANTHER" id="PTHR35046:SF26">
    <property type="entry name" value="RNA-DIRECTED DNA POLYMERASE"/>
    <property type="match status" value="1"/>
</dbReference>
<dbReference type="FunFam" id="1.10.340.70:FF:000001">
    <property type="entry name" value="Retrovirus-related Pol polyprotein from transposon gypsy-like Protein"/>
    <property type="match status" value="1"/>
</dbReference>
<feature type="domain" description="Integrase catalytic" evidence="12">
    <location>
        <begin position="913"/>
        <end position="1002"/>
    </location>
</feature>
<organism evidence="13 14">
    <name type="scientific">Dendrobium catenatum</name>
    <dbReference type="NCBI Taxonomy" id="906689"/>
    <lineage>
        <taxon>Eukaryota</taxon>
        <taxon>Viridiplantae</taxon>
        <taxon>Streptophyta</taxon>
        <taxon>Embryophyta</taxon>
        <taxon>Tracheophyta</taxon>
        <taxon>Spermatophyta</taxon>
        <taxon>Magnoliopsida</taxon>
        <taxon>Liliopsida</taxon>
        <taxon>Asparagales</taxon>
        <taxon>Orchidaceae</taxon>
        <taxon>Epidendroideae</taxon>
        <taxon>Malaxideae</taxon>
        <taxon>Dendrobiinae</taxon>
        <taxon>Dendrobium</taxon>
    </lineage>
</organism>
<evidence type="ECO:0000256" key="1">
    <source>
        <dbReference type="ARBA" id="ARBA00012493"/>
    </source>
</evidence>
<evidence type="ECO:0000259" key="12">
    <source>
        <dbReference type="PROSITE" id="PS50994"/>
    </source>
</evidence>
<dbReference type="EC" id="2.7.7.49" evidence="1"/>
<keyword evidence="8" id="KW-0479">Metal-binding</keyword>
<accession>A0A2I0VTV6</accession>
<dbReference type="InterPro" id="IPR036397">
    <property type="entry name" value="RNaseH_sf"/>
</dbReference>
<dbReference type="InterPro" id="IPR043502">
    <property type="entry name" value="DNA/RNA_pol_sf"/>
</dbReference>
<dbReference type="FunFam" id="3.30.70.270:FF:000020">
    <property type="entry name" value="Transposon Tf2-6 polyprotein-like Protein"/>
    <property type="match status" value="1"/>
</dbReference>
<evidence type="ECO:0000256" key="5">
    <source>
        <dbReference type="ARBA" id="ARBA00022759"/>
    </source>
</evidence>
<dbReference type="PROSITE" id="PS50878">
    <property type="entry name" value="RT_POL"/>
    <property type="match status" value="1"/>
</dbReference>
<evidence type="ECO:0000256" key="4">
    <source>
        <dbReference type="ARBA" id="ARBA00022722"/>
    </source>
</evidence>
<keyword evidence="8" id="KW-0863">Zinc-finger</keyword>
<dbReference type="GO" id="GO:0003964">
    <property type="term" value="F:RNA-directed DNA polymerase activity"/>
    <property type="evidence" value="ECO:0007669"/>
    <property type="project" value="UniProtKB-KW"/>
</dbReference>